<feature type="region of interest" description="Disordered" evidence="1">
    <location>
        <begin position="1"/>
        <end position="47"/>
    </location>
</feature>
<accession>A0A2I0IWI5</accession>
<gene>
    <name evidence="2" type="ORF">CRG98_031220</name>
</gene>
<dbReference type="AlphaFoldDB" id="A0A2I0IWI5"/>
<dbReference type="EMBL" id="PGOL01002399">
    <property type="protein sequence ID" value="PKI48367.1"/>
    <property type="molecule type" value="Genomic_DNA"/>
</dbReference>
<reference evidence="2 3" key="1">
    <citation type="submission" date="2017-11" db="EMBL/GenBank/DDBJ databases">
        <title>De-novo sequencing of pomegranate (Punica granatum L.) genome.</title>
        <authorList>
            <person name="Akparov Z."/>
            <person name="Amiraslanov A."/>
            <person name="Hajiyeva S."/>
            <person name="Abbasov M."/>
            <person name="Kaur K."/>
            <person name="Hamwieh A."/>
            <person name="Solovyev V."/>
            <person name="Salamov A."/>
            <person name="Braich B."/>
            <person name="Kosarev P."/>
            <person name="Mahmoud A."/>
            <person name="Hajiyev E."/>
            <person name="Babayeva S."/>
            <person name="Izzatullayeva V."/>
            <person name="Mammadov A."/>
            <person name="Mammadov A."/>
            <person name="Sharifova S."/>
            <person name="Ojaghi J."/>
            <person name="Eynullazada K."/>
            <person name="Bayramov B."/>
            <person name="Abdulazimova A."/>
            <person name="Shahmuradov I."/>
        </authorList>
    </citation>
    <scope>NUCLEOTIDE SEQUENCE [LARGE SCALE GENOMIC DNA]</scope>
    <source>
        <strain evidence="3">cv. AG2017</strain>
        <tissue evidence="2">Leaf</tissue>
    </source>
</reference>
<proteinExistence type="predicted"/>
<keyword evidence="3" id="KW-1185">Reference proteome</keyword>
<organism evidence="2 3">
    <name type="scientific">Punica granatum</name>
    <name type="common">Pomegranate</name>
    <dbReference type="NCBI Taxonomy" id="22663"/>
    <lineage>
        <taxon>Eukaryota</taxon>
        <taxon>Viridiplantae</taxon>
        <taxon>Streptophyta</taxon>
        <taxon>Embryophyta</taxon>
        <taxon>Tracheophyta</taxon>
        <taxon>Spermatophyta</taxon>
        <taxon>Magnoliopsida</taxon>
        <taxon>eudicotyledons</taxon>
        <taxon>Gunneridae</taxon>
        <taxon>Pentapetalae</taxon>
        <taxon>rosids</taxon>
        <taxon>malvids</taxon>
        <taxon>Myrtales</taxon>
        <taxon>Lythraceae</taxon>
        <taxon>Punica</taxon>
    </lineage>
</organism>
<comment type="caution">
    <text evidence="2">The sequence shown here is derived from an EMBL/GenBank/DDBJ whole genome shotgun (WGS) entry which is preliminary data.</text>
</comment>
<evidence type="ECO:0000313" key="3">
    <source>
        <dbReference type="Proteomes" id="UP000233551"/>
    </source>
</evidence>
<dbReference type="Proteomes" id="UP000233551">
    <property type="component" value="Unassembled WGS sequence"/>
</dbReference>
<name>A0A2I0IWI5_PUNGR</name>
<sequence>MGTAPGPASSEEQADPQKRPRTEAAEGLPNANGLPGPPAATISGRRHLSNRVAVTLEWGGRKRVELDQDKENIRWGGR</sequence>
<feature type="compositionally biased region" description="Basic and acidic residues" evidence="1">
    <location>
        <begin position="15"/>
        <end position="24"/>
    </location>
</feature>
<protein>
    <submittedName>
        <fullName evidence="2">Uncharacterized protein</fullName>
    </submittedName>
</protein>
<evidence type="ECO:0000313" key="2">
    <source>
        <dbReference type="EMBL" id="PKI48367.1"/>
    </source>
</evidence>
<evidence type="ECO:0000256" key="1">
    <source>
        <dbReference type="SAM" id="MobiDB-lite"/>
    </source>
</evidence>